<sequence>MLKLHNFTVTYPDGYVAVNNVNLEVARGETVALLGSSGSGKSSLLRGIAGLEATSGSVIIDDEDISRLPTYRRGVGMVFQDGQLFPNRSVGKNIAYGVERIMPADKVAKEVAYWLRVIGLEGFENRDISTLSGGQAQRVALARSLAPRPRVLLLDEPLSALDTQLRSQLSEFLRDTLTQENVTAIYVTHNPEEATTVAARTIRMNAGVLVCGVA</sequence>
<comment type="caution">
    <text evidence="9">The sequence shown here is derived from an EMBL/GenBank/DDBJ whole genome shotgun (WGS) entry which is preliminary data.</text>
</comment>
<name>A0AAW9HN43_9ACTO</name>
<evidence type="ECO:0000256" key="2">
    <source>
        <dbReference type="ARBA" id="ARBA00022475"/>
    </source>
</evidence>
<proteinExistence type="predicted"/>
<evidence type="ECO:0000313" key="10">
    <source>
        <dbReference type="Proteomes" id="UP001281731"/>
    </source>
</evidence>
<keyword evidence="4" id="KW-0547">Nucleotide-binding</keyword>
<dbReference type="AlphaFoldDB" id="A0AAW9HN43"/>
<evidence type="ECO:0000313" key="9">
    <source>
        <dbReference type="EMBL" id="MDY5155086.1"/>
    </source>
</evidence>
<keyword evidence="6" id="KW-1278">Translocase</keyword>
<dbReference type="RefSeq" id="WP_320756539.1">
    <property type="nucleotide sequence ID" value="NZ_JAWNGC010000005.1"/>
</dbReference>
<evidence type="ECO:0000256" key="1">
    <source>
        <dbReference type="ARBA" id="ARBA00022448"/>
    </source>
</evidence>
<dbReference type="PANTHER" id="PTHR42781">
    <property type="entry name" value="SPERMIDINE/PUTRESCINE IMPORT ATP-BINDING PROTEIN POTA"/>
    <property type="match status" value="1"/>
</dbReference>
<keyword evidence="7" id="KW-0472">Membrane</keyword>
<dbReference type="SUPFAM" id="SSF52540">
    <property type="entry name" value="P-loop containing nucleoside triphosphate hydrolases"/>
    <property type="match status" value="1"/>
</dbReference>
<dbReference type="InterPro" id="IPR003593">
    <property type="entry name" value="AAA+_ATPase"/>
</dbReference>
<dbReference type="Proteomes" id="UP001281731">
    <property type="component" value="Unassembled WGS sequence"/>
</dbReference>
<evidence type="ECO:0000256" key="4">
    <source>
        <dbReference type="ARBA" id="ARBA00022741"/>
    </source>
</evidence>
<organism evidence="9 10">
    <name type="scientific">Actinotignum urinale</name>
    <dbReference type="NCBI Taxonomy" id="190146"/>
    <lineage>
        <taxon>Bacteria</taxon>
        <taxon>Bacillati</taxon>
        <taxon>Actinomycetota</taxon>
        <taxon>Actinomycetes</taxon>
        <taxon>Actinomycetales</taxon>
        <taxon>Actinomycetaceae</taxon>
        <taxon>Actinotignum</taxon>
    </lineage>
</organism>
<keyword evidence="3" id="KW-0997">Cell inner membrane</keyword>
<feature type="domain" description="ABC transporter" evidence="8">
    <location>
        <begin position="2"/>
        <end position="214"/>
    </location>
</feature>
<dbReference type="Gene3D" id="3.40.50.300">
    <property type="entry name" value="P-loop containing nucleotide triphosphate hydrolases"/>
    <property type="match status" value="1"/>
</dbReference>
<dbReference type="InterPro" id="IPR027417">
    <property type="entry name" value="P-loop_NTPase"/>
</dbReference>
<keyword evidence="1" id="KW-0813">Transport</keyword>
<keyword evidence="5 9" id="KW-0067">ATP-binding</keyword>
<dbReference type="InterPro" id="IPR050093">
    <property type="entry name" value="ABC_SmlMolc_Importer"/>
</dbReference>
<evidence type="ECO:0000259" key="8">
    <source>
        <dbReference type="PROSITE" id="PS50893"/>
    </source>
</evidence>
<dbReference type="InterPro" id="IPR003439">
    <property type="entry name" value="ABC_transporter-like_ATP-bd"/>
</dbReference>
<dbReference type="GO" id="GO:0016887">
    <property type="term" value="F:ATP hydrolysis activity"/>
    <property type="evidence" value="ECO:0007669"/>
    <property type="project" value="InterPro"/>
</dbReference>
<evidence type="ECO:0000256" key="3">
    <source>
        <dbReference type="ARBA" id="ARBA00022519"/>
    </source>
</evidence>
<dbReference type="GO" id="GO:0005524">
    <property type="term" value="F:ATP binding"/>
    <property type="evidence" value="ECO:0007669"/>
    <property type="project" value="UniProtKB-KW"/>
</dbReference>
<dbReference type="SMART" id="SM00382">
    <property type="entry name" value="AAA"/>
    <property type="match status" value="1"/>
</dbReference>
<protein>
    <submittedName>
        <fullName evidence="9">ATP-binding cassette domain-containing protein</fullName>
    </submittedName>
</protein>
<dbReference type="PANTHER" id="PTHR42781:SF5">
    <property type="entry name" value="PUTRESCINE TRANSPORT ATP-BINDING PROTEIN POTG"/>
    <property type="match status" value="1"/>
</dbReference>
<evidence type="ECO:0000256" key="7">
    <source>
        <dbReference type="ARBA" id="ARBA00023136"/>
    </source>
</evidence>
<dbReference type="PROSITE" id="PS50893">
    <property type="entry name" value="ABC_TRANSPORTER_2"/>
    <property type="match status" value="1"/>
</dbReference>
<dbReference type="InterPro" id="IPR017871">
    <property type="entry name" value="ABC_transporter-like_CS"/>
</dbReference>
<evidence type="ECO:0000256" key="5">
    <source>
        <dbReference type="ARBA" id="ARBA00022840"/>
    </source>
</evidence>
<evidence type="ECO:0000256" key="6">
    <source>
        <dbReference type="ARBA" id="ARBA00022967"/>
    </source>
</evidence>
<dbReference type="PROSITE" id="PS00211">
    <property type="entry name" value="ABC_TRANSPORTER_1"/>
    <property type="match status" value="1"/>
</dbReference>
<reference evidence="9" key="1">
    <citation type="submission" date="2023-10" db="EMBL/GenBank/DDBJ databases">
        <title>Whole Genome based description of the genera Actinobaculum and Actinotignum reveals a complex phylogenetic relationship within the species included in the genus Actinotignum.</title>
        <authorList>
            <person name="Jensen C.S."/>
            <person name="Dargis R."/>
            <person name="Kemp M."/>
            <person name="Christensen J.J."/>
        </authorList>
    </citation>
    <scope>NUCLEOTIDE SEQUENCE</scope>
    <source>
        <strain evidence="9">SLA_B511</strain>
    </source>
</reference>
<accession>A0AAW9HN43</accession>
<dbReference type="Pfam" id="PF00005">
    <property type="entry name" value="ABC_tran"/>
    <property type="match status" value="1"/>
</dbReference>
<dbReference type="EMBL" id="JAWNGC010000005">
    <property type="protein sequence ID" value="MDY5155086.1"/>
    <property type="molecule type" value="Genomic_DNA"/>
</dbReference>
<keyword evidence="2" id="KW-1003">Cell membrane</keyword>
<gene>
    <name evidence="9" type="ORF">R6G80_05025</name>
</gene>